<protein>
    <recommendedName>
        <fullName evidence="2 3">Single-stranded DNA-binding protein</fullName>
        <shortName evidence="2">SSB</shortName>
    </recommendedName>
</protein>
<dbReference type="CDD" id="cd04496">
    <property type="entry name" value="SSB_OBF"/>
    <property type="match status" value="1"/>
</dbReference>
<evidence type="ECO:0000313" key="5">
    <source>
        <dbReference type="EMBL" id="TWT37175.1"/>
    </source>
</evidence>
<comment type="caution">
    <text evidence="5">The sequence shown here is derived from an EMBL/GenBank/DDBJ whole genome shotgun (WGS) entry which is preliminary data.</text>
</comment>
<sequence length="128" mass="14553">MASFNRVVLCGNLCSDPELRFTPREKAVVDTSIAVNERYKKGDEWIETTTFVDLTFWGRTAEVVDQYLRKGSNILVEGKLRYESWEDNDGKKRSKVKVVVDHMTMLGKPQSDSRESGSQEATEQTTSV</sequence>
<comment type="subunit">
    <text evidence="2">Homotetramer.</text>
</comment>
<dbReference type="GO" id="GO:0009295">
    <property type="term" value="C:nucleoid"/>
    <property type="evidence" value="ECO:0007669"/>
    <property type="project" value="TreeGrafter"/>
</dbReference>
<evidence type="ECO:0000313" key="6">
    <source>
        <dbReference type="Proteomes" id="UP000316714"/>
    </source>
</evidence>
<dbReference type="AlphaFoldDB" id="A0A5C5VHF8"/>
<dbReference type="Pfam" id="PF00436">
    <property type="entry name" value="SSB"/>
    <property type="match status" value="1"/>
</dbReference>
<dbReference type="EMBL" id="SIHJ01000001">
    <property type="protein sequence ID" value="TWT37175.1"/>
    <property type="molecule type" value="Genomic_DNA"/>
</dbReference>
<dbReference type="PANTHER" id="PTHR10302">
    <property type="entry name" value="SINGLE-STRANDED DNA-BINDING PROTEIN"/>
    <property type="match status" value="1"/>
</dbReference>
<dbReference type="Gene3D" id="2.40.50.140">
    <property type="entry name" value="Nucleic acid-binding proteins"/>
    <property type="match status" value="1"/>
</dbReference>
<dbReference type="GO" id="GO:0006260">
    <property type="term" value="P:DNA replication"/>
    <property type="evidence" value="ECO:0007669"/>
    <property type="project" value="InterPro"/>
</dbReference>
<dbReference type="OrthoDB" id="9809878at2"/>
<evidence type="ECO:0000256" key="2">
    <source>
        <dbReference type="HAMAP-Rule" id="MF_00984"/>
    </source>
</evidence>
<keyword evidence="1 2" id="KW-0238">DNA-binding</keyword>
<keyword evidence="6" id="KW-1185">Reference proteome</keyword>
<dbReference type="GO" id="GO:0003697">
    <property type="term" value="F:single-stranded DNA binding"/>
    <property type="evidence" value="ECO:0007669"/>
    <property type="project" value="UniProtKB-UniRule"/>
</dbReference>
<dbReference type="Proteomes" id="UP000316714">
    <property type="component" value="Unassembled WGS sequence"/>
</dbReference>
<accession>A0A5C5VHF8</accession>
<evidence type="ECO:0000256" key="4">
    <source>
        <dbReference type="SAM" id="MobiDB-lite"/>
    </source>
</evidence>
<comment type="caution">
    <text evidence="2">Lacks conserved residue(s) required for the propagation of feature annotation.</text>
</comment>
<dbReference type="InterPro" id="IPR012340">
    <property type="entry name" value="NA-bd_OB-fold"/>
</dbReference>
<evidence type="ECO:0000256" key="3">
    <source>
        <dbReference type="PIRNR" id="PIRNR002070"/>
    </source>
</evidence>
<dbReference type="SUPFAM" id="SSF50249">
    <property type="entry name" value="Nucleic acid-binding proteins"/>
    <property type="match status" value="1"/>
</dbReference>
<proteinExistence type="inferred from homology"/>
<dbReference type="InterPro" id="IPR011344">
    <property type="entry name" value="ssDNA-bd"/>
</dbReference>
<feature type="region of interest" description="Disordered" evidence="4">
    <location>
        <begin position="105"/>
        <end position="128"/>
    </location>
</feature>
<name>A0A5C5VHF8_9BACT</name>
<organism evidence="5 6">
    <name type="scientific">Posidoniimonas corsicana</name>
    <dbReference type="NCBI Taxonomy" id="1938618"/>
    <lineage>
        <taxon>Bacteria</taxon>
        <taxon>Pseudomonadati</taxon>
        <taxon>Planctomycetota</taxon>
        <taxon>Planctomycetia</taxon>
        <taxon>Pirellulales</taxon>
        <taxon>Lacipirellulaceae</taxon>
        <taxon>Posidoniimonas</taxon>
    </lineage>
</organism>
<dbReference type="PANTHER" id="PTHR10302:SF27">
    <property type="entry name" value="SINGLE-STRANDED DNA-BINDING PROTEIN"/>
    <property type="match status" value="1"/>
</dbReference>
<dbReference type="NCBIfam" id="TIGR00621">
    <property type="entry name" value="ssb"/>
    <property type="match status" value="1"/>
</dbReference>
<dbReference type="InterPro" id="IPR000424">
    <property type="entry name" value="Primosome_PriB/ssb"/>
</dbReference>
<feature type="compositionally biased region" description="Polar residues" evidence="4">
    <location>
        <begin position="118"/>
        <end position="128"/>
    </location>
</feature>
<dbReference type="HAMAP" id="MF_00984">
    <property type="entry name" value="SSB"/>
    <property type="match status" value="1"/>
</dbReference>
<dbReference type="PROSITE" id="PS50935">
    <property type="entry name" value="SSB"/>
    <property type="match status" value="1"/>
</dbReference>
<dbReference type="PIRSF" id="PIRSF002070">
    <property type="entry name" value="SSB"/>
    <property type="match status" value="1"/>
</dbReference>
<dbReference type="RefSeq" id="WP_146564527.1">
    <property type="nucleotide sequence ID" value="NZ_SIHJ01000001.1"/>
</dbReference>
<gene>
    <name evidence="5" type="primary">ssb_1</name>
    <name evidence="5" type="ORF">KOR34_21220</name>
</gene>
<evidence type="ECO:0000256" key="1">
    <source>
        <dbReference type="ARBA" id="ARBA00023125"/>
    </source>
</evidence>
<reference evidence="5 6" key="1">
    <citation type="submission" date="2019-02" db="EMBL/GenBank/DDBJ databases">
        <title>Deep-cultivation of Planctomycetes and their phenomic and genomic characterization uncovers novel biology.</title>
        <authorList>
            <person name="Wiegand S."/>
            <person name="Jogler M."/>
            <person name="Boedeker C."/>
            <person name="Pinto D."/>
            <person name="Vollmers J."/>
            <person name="Rivas-Marin E."/>
            <person name="Kohn T."/>
            <person name="Peeters S.H."/>
            <person name="Heuer A."/>
            <person name="Rast P."/>
            <person name="Oberbeckmann S."/>
            <person name="Bunk B."/>
            <person name="Jeske O."/>
            <person name="Meyerdierks A."/>
            <person name="Storesund J.E."/>
            <person name="Kallscheuer N."/>
            <person name="Luecker S."/>
            <person name="Lage O.M."/>
            <person name="Pohl T."/>
            <person name="Merkel B.J."/>
            <person name="Hornburger P."/>
            <person name="Mueller R.-W."/>
            <person name="Bruemmer F."/>
            <person name="Labrenz M."/>
            <person name="Spormann A.M."/>
            <person name="Op Den Camp H."/>
            <person name="Overmann J."/>
            <person name="Amann R."/>
            <person name="Jetten M.S.M."/>
            <person name="Mascher T."/>
            <person name="Medema M.H."/>
            <person name="Devos D.P."/>
            <person name="Kaster A.-K."/>
            <person name="Ovreas L."/>
            <person name="Rohde M."/>
            <person name="Galperin M.Y."/>
            <person name="Jogler C."/>
        </authorList>
    </citation>
    <scope>NUCLEOTIDE SEQUENCE [LARGE SCALE GENOMIC DNA]</scope>
    <source>
        <strain evidence="5 6">KOR34</strain>
    </source>
</reference>